<dbReference type="AlphaFoldDB" id="A0A9P5YBR3"/>
<proteinExistence type="predicted"/>
<dbReference type="EMBL" id="MU150238">
    <property type="protein sequence ID" value="KAF9467177.1"/>
    <property type="molecule type" value="Genomic_DNA"/>
</dbReference>
<feature type="region of interest" description="Disordered" evidence="2">
    <location>
        <begin position="602"/>
        <end position="662"/>
    </location>
</feature>
<comment type="caution">
    <text evidence="4">The sequence shown here is derived from an EMBL/GenBank/DDBJ whole genome shotgun (WGS) entry which is preliminary data.</text>
</comment>
<evidence type="ECO:0000256" key="1">
    <source>
        <dbReference type="PROSITE-ProRule" id="PRU00175"/>
    </source>
</evidence>
<feature type="compositionally biased region" description="Basic residues" evidence="2">
    <location>
        <begin position="647"/>
        <end position="662"/>
    </location>
</feature>
<evidence type="ECO:0000313" key="4">
    <source>
        <dbReference type="EMBL" id="KAF9467177.1"/>
    </source>
</evidence>
<dbReference type="InterPro" id="IPR047126">
    <property type="entry name" value="RNF141-like"/>
</dbReference>
<feature type="compositionally biased region" description="Polar residues" evidence="2">
    <location>
        <begin position="567"/>
        <end position="578"/>
    </location>
</feature>
<dbReference type="GO" id="GO:0008270">
    <property type="term" value="F:zinc ion binding"/>
    <property type="evidence" value="ECO:0007669"/>
    <property type="project" value="UniProtKB-KW"/>
</dbReference>
<dbReference type="PANTHER" id="PTHR12109">
    <property type="entry name" value="RING FINGER PROTEIN 141-RELATED"/>
    <property type="match status" value="1"/>
</dbReference>
<evidence type="ECO:0000259" key="3">
    <source>
        <dbReference type="PROSITE" id="PS50089"/>
    </source>
</evidence>
<dbReference type="Pfam" id="PF13923">
    <property type="entry name" value="zf-C3HC4_2"/>
    <property type="match status" value="1"/>
</dbReference>
<feature type="compositionally biased region" description="Acidic residues" evidence="2">
    <location>
        <begin position="454"/>
        <end position="472"/>
    </location>
</feature>
<keyword evidence="1" id="KW-0862">Zinc</keyword>
<keyword evidence="5" id="KW-1185">Reference proteome</keyword>
<accession>A0A9P5YBR3</accession>
<feature type="compositionally biased region" description="Polar residues" evidence="2">
    <location>
        <begin position="1"/>
        <end position="21"/>
    </location>
</feature>
<dbReference type="Proteomes" id="UP000807353">
    <property type="component" value="Unassembled WGS sequence"/>
</dbReference>
<feature type="region of interest" description="Disordered" evidence="2">
    <location>
        <begin position="535"/>
        <end position="588"/>
    </location>
</feature>
<keyword evidence="1" id="KW-0863">Zinc-finger</keyword>
<dbReference type="OrthoDB" id="6105938at2759"/>
<keyword evidence="1" id="KW-0479">Metal-binding</keyword>
<feature type="compositionally biased region" description="Basic residues" evidence="2">
    <location>
        <begin position="66"/>
        <end position="77"/>
    </location>
</feature>
<sequence length="662" mass="72239">MSTRQATPGPSNGTSLQPQQTHSKKRAMSEGDVDGNSTTSQKRMKKDSNAAEVAYSHGGPHNKDKDKKKRKKKKRKLSVVLAATIEPDIPRARSKSRPMSATATVQPPVCASPSDTKPGADIAMSEAVNGAPRMDDEDDASPATGFADKGKGKAIELCGEPKSSTPSTSIEPAEAQIARLKKELEVQSLLLQRHQTHLNYTHQSLTCQICLDLLHKPFAMAPCGHVTCHGCLVRWFTASSGDIPALRVVGGMELSHINKRKTCPICRTVVTERPVEVWSIKSMVGNIVRSGLVELAAPPPTTGDDVPTQGPNGNPDPWRNIFRPASRPRHHFDFFGALPPVNADENAPRGDLAEMGMYDAEDGGIYRCIDCMNEIWDGICTGCRRVYAGHQPADDADDALSEDDDAGSRHILGGTHRRQRMLRDFINMLARGGPAALDPEEDESDLEFGGGGIFEDDDDDDDDNDDGDDDNPDIPGAIADQHRELERAFRGSPTAGLLPAGFRMFADFTDEESETHGDSDEEAGIAMINDEEGYESSFVDDGDDDIDANQSRFAGRVHRQRRRSDSTSRINLPDSGSGSDLIVLDDGDTSDRGIAVEDVVRETERDARLGTRRADRRDAPRRGRNRAIILDSLDGSDTSDTAIVRGPTRHRARGGRRRRERP</sequence>
<feature type="compositionally biased region" description="Basic and acidic residues" evidence="2">
    <location>
        <begin position="602"/>
        <end position="621"/>
    </location>
</feature>
<dbReference type="Gene3D" id="3.30.40.10">
    <property type="entry name" value="Zinc/RING finger domain, C3HC4 (zinc finger)"/>
    <property type="match status" value="1"/>
</dbReference>
<dbReference type="SMART" id="SM00184">
    <property type="entry name" value="RING"/>
    <property type="match status" value="1"/>
</dbReference>
<feature type="region of interest" description="Disordered" evidence="2">
    <location>
        <begin position="433"/>
        <end position="477"/>
    </location>
</feature>
<feature type="compositionally biased region" description="Low complexity" evidence="2">
    <location>
        <begin position="626"/>
        <end position="641"/>
    </location>
</feature>
<organism evidence="4 5">
    <name type="scientific">Collybia nuda</name>
    <dbReference type="NCBI Taxonomy" id="64659"/>
    <lineage>
        <taxon>Eukaryota</taxon>
        <taxon>Fungi</taxon>
        <taxon>Dikarya</taxon>
        <taxon>Basidiomycota</taxon>
        <taxon>Agaricomycotina</taxon>
        <taxon>Agaricomycetes</taxon>
        <taxon>Agaricomycetidae</taxon>
        <taxon>Agaricales</taxon>
        <taxon>Tricholomatineae</taxon>
        <taxon>Clitocybaceae</taxon>
        <taxon>Collybia</taxon>
    </lineage>
</organism>
<gene>
    <name evidence="4" type="ORF">BDZ94DRAFT_57539</name>
</gene>
<feature type="region of interest" description="Disordered" evidence="2">
    <location>
        <begin position="1"/>
        <end position="119"/>
    </location>
</feature>
<evidence type="ECO:0000256" key="2">
    <source>
        <dbReference type="SAM" id="MobiDB-lite"/>
    </source>
</evidence>
<feature type="domain" description="RING-type" evidence="3">
    <location>
        <begin position="207"/>
        <end position="267"/>
    </location>
</feature>
<protein>
    <recommendedName>
        <fullName evidence="3">RING-type domain-containing protein</fullName>
    </recommendedName>
</protein>
<dbReference type="InterPro" id="IPR001841">
    <property type="entry name" value="Znf_RING"/>
</dbReference>
<reference evidence="4" key="1">
    <citation type="submission" date="2020-11" db="EMBL/GenBank/DDBJ databases">
        <authorList>
            <consortium name="DOE Joint Genome Institute"/>
            <person name="Ahrendt S."/>
            <person name="Riley R."/>
            <person name="Andreopoulos W."/>
            <person name="Labutti K."/>
            <person name="Pangilinan J."/>
            <person name="Ruiz-Duenas F.J."/>
            <person name="Barrasa J.M."/>
            <person name="Sanchez-Garcia M."/>
            <person name="Camarero S."/>
            <person name="Miyauchi S."/>
            <person name="Serrano A."/>
            <person name="Linde D."/>
            <person name="Babiker R."/>
            <person name="Drula E."/>
            <person name="Ayuso-Fernandez I."/>
            <person name="Pacheco R."/>
            <person name="Padilla G."/>
            <person name="Ferreira P."/>
            <person name="Barriuso J."/>
            <person name="Kellner H."/>
            <person name="Castanera R."/>
            <person name="Alfaro M."/>
            <person name="Ramirez L."/>
            <person name="Pisabarro A.G."/>
            <person name="Kuo A."/>
            <person name="Tritt A."/>
            <person name="Lipzen A."/>
            <person name="He G."/>
            <person name="Yan M."/>
            <person name="Ng V."/>
            <person name="Cullen D."/>
            <person name="Martin F."/>
            <person name="Rosso M.-N."/>
            <person name="Henrissat B."/>
            <person name="Hibbett D."/>
            <person name="Martinez A.T."/>
            <person name="Grigoriev I.V."/>
        </authorList>
    </citation>
    <scope>NUCLEOTIDE SEQUENCE</scope>
    <source>
        <strain evidence="4">CBS 247.69</strain>
    </source>
</reference>
<feature type="compositionally biased region" description="Acidic residues" evidence="2">
    <location>
        <begin position="535"/>
        <end position="547"/>
    </location>
</feature>
<evidence type="ECO:0000313" key="5">
    <source>
        <dbReference type="Proteomes" id="UP000807353"/>
    </source>
</evidence>
<dbReference type="PROSITE" id="PS50089">
    <property type="entry name" value="ZF_RING_2"/>
    <property type="match status" value="1"/>
</dbReference>
<dbReference type="SUPFAM" id="SSF57850">
    <property type="entry name" value="RING/U-box"/>
    <property type="match status" value="1"/>
</dbReference>
<name>A0A9P5YBR3_9AGAR</name>
<dbReference type="InterPro" id="IPR013083">
    <property type="entry name" value="Znf_RING/FYVE/PHD"/>
</dbReference>